<evidence type="ECO:0000256" key="10">
    <source>
        <dbReference type="PIRNR" id="PIRNR001365"/>
    </source>
</evidence>
<protein>
    <recommendedName>
        <fullName evidence="7">Trans-O-hydroxybenzylidenepyruvate hydratase-aldolase</fullName>
        <ecNumber evidence="6">4.1.2.45</ecNumber>
    </recommendedName>
    <alternativeName>
        <fullName evidence="8">2'-hydroxybenzalpyruvate aldolase</fullName>
    </alternativeName>
</protein>
<dbReference type="Pfam" id="PF00701">
    <property type="entry name" value="DHDPS"/>
    <property type="match status" value="1"/>
</dbReference>
<sequence>MIRIGPDIYLIPEPKVAIMKKTLLTVDDVTGCWAIMPTPSKPDASDINATDTVDLDETARAAEALVAAGVNGILTQGTLGEAATTTWEEKQAFLRTVVETVRGRVPVFGGTTSLNTRDTIRMTRAVREIGVDGVMLGLPMWCTPDLPTAVQFYRDVTSSCPDVAICAYANPEAFKFEFPRAFWAQIAEIPQIVSAKYLNTAALYTDLNLTKRRIRLMPLDVDYYAAARIDPEACKAFWTSGAVCGPSPVIQLRDLVADAHRTGDWSQAKSLTDRIAFTYRTLFPNGSFREFSVYNIGIEKARMDAAGWMTAGPCRPPYHVVPEQILAGARESGIQWAKLVAELDSGKPA</sequence>
<evidence type="ECO:0000256" key="3">
    <source>
        <dbReference type="ARBA" id="ARBA00023239"/>
    </source>
</evidence>
<comment type="similarity">
    <text evidence="1 10">Belongs to the DapA family.</text>
</comment>
<evidence type="ECO:0000256" key="2">
    <source>
        <dbReference type="ARBA" id="ARBA00022797"/>
    </source>
</evidence>
<gene>
    <name evidence="12" type="ORF">C7441_11933</name>
</gene>
<dbReference type="AlphaFoldDB" id="A0A316BT36"/>
<dbReference type="PIRSF" id="PIRSF001365">
    <property type="entry name" value="DHDPS"/>
    <property type="match status" value="1"/>
</dbReference>
<dbReference type="GO" id="GO:0008840">
    <property type="term" value="F:4-hydroxy-tetrahydrodipicolinate synthase activity"/>
    <property type="evidence" value="ECO:0007669"/>
    <property type="project" value="TreeGrafter"/>
</dbReference>
<reference evidence="12 13" key="1">
    <citation type="submission" date="2018-05" db="EMBL/GenBank/DDBJ databases">
        <title>Genomic Encyclopedia of Type Strains, Phase IV (KMG-IV): sequencing the most valuable type-strain genomes for metagenomic binning, comparative biology and taxonomic classification.</title>
        <authorList>
            <person name="Goeker M."/>
        </authorList>
    </citation>
    <scope>NUCLEOTIDE SEQUENCE [LARGE SCALE GENOMIC DNA]</scope>
    <source>
        <strain evidence="12 13">DSM 6986</strain>
    </source>
</reference>
<feature type="active site" description="Schiff-base intermediate with substrate" evidence="11">
    <location>
        <position position="196"/>
    </location>
</feature>
<dbReference type="Proteomes" id="UP000245396">
    <property type="component" value="Unassembled WGS sequence"/>
</dbReference>
<dbReference type="SUPFAM" id="SSF51569">
    <property type="entry name" value="Aldolase"/>
    <property type="match status" value="1"/>
</dbReference>
<evidence type="ECO:0000256" key="6">
    <source>
        <dbReference type="ARBA" id="ARBA00035679"/>
    </source>
</evidence>
<evidence type="ECO:0000256" key="9">
    <source>
        <dbReference type="ARBA" id="ARBA00047441"/>
    </source>
</evidence>
<evidence type="ECO:0000256" key="11">
    <source>
        <dbReference type="PIRSR" id="PIRSR001365-1"/>
    </source>
</evidence>
<dbReference type="Gene3D" id="3.20.20.70">
    <property type="entry name" value="Aldolase class I"/>
    <property type="match status" value="1"/>
</dbReference>
<dbReference type="InterPro" id="IPR013785">
    <property type="entry name" value="Aldolase_TIM"/>
</dbReference>
<dbReference type="GO" id="GO:0018813">
    <property type="term" value="F:trans-o-hydroxybenzylidenepyruvate hydratase-aldolase activity"/>
    <property type="evidence" value="ECO:0007669"/>
    <property type="project" value="UniProtKB-EC"/>
</dbReference>
<dbReference type="SMART" id="SM01130">
    <property type="entry name" value="DHDPS"/>
    <property type="match status" value="1"/>
</dbReference>
<evidence type="ECO:0000256" key="1">
    <source>
        <dbReference type="ARBA" id="ARBA00007592"/>
    </source>
</evidence>
<dbReference type="PANTHER" id="PTHR12128">
    <property type="entry name" value="DIHYDRODIPICOLINATE SYNTHASE"/>
    <property type="match status" value="1"/>
</dbReference>
<evidence type="ECO:0000256" key="5">
    <source>
        <dbReference type="ARBA" id="ARBA00035632"/>
    </source>
</evidence>
<evidence type="ECO:0000256" key="4">
    <source>
        <dbReference type="ARBA" id="ARBA00023317"/>
    </source>
</evidence>
<organism evidence="12 13">
    <name type="scientific">Pseudaminobacter salicylatoxidans</name>
    <dbReference type="NCBI Taxonomy" id="93369"/>
    <lineage>
        <taxon>Bacteria</taxon>
        <taxon>Pseudomonadati</taxon>
        <taxon>Pseudomonadota</taxon>
        <taxon>Alphaproteobacteria</taxon>
        <taxon>Hyphomicrobiales</taxon>
        <taxon>Phyllobacteriaceae</taxon>
        <taxon>Pseudaminobacter</taxon>
    </lineage>
</organism>
<dbReference type="PRINTS" id="PR00146">
    <property type="entry name" value="DHPICSNTHASE"/>
</dbReference>
<dbReference type="EC" id="4.1.2.45" evidence="6"/>
<comment type="caution">
    <text evidence="12">The sequence shown here is derived from an EMBL/GenBank/DDBJ whole genome shotgun (WGS) entry which is preliminary data.</text>
</comment>
<dbReference type="InterPro" id="IPR002220">
    <property type="entry name" value="DapA-like"/>
</dbReference>
<accession>A0A316BT36</accession>
<dbReference type="PANTHER" id="PTHR12128:SF66">
    <property type="entry name" value="4-HYDROXY-2-OXOGLUTARATE ALDOLASE, MITOCHONDRIAL"/>
    <property type="match status" value="1"/>
</dbReference>
<proteinExistence type="inferred from homology"/>
<keyword evidence="13" id="KW-1185">Reference proteome</keyword>
<comment type="pathway">
    <text evidence="5">Aromatic compound metabolism; naphthalene degradation.</text>
</comment>
<dbReference type="GO" id="GO:1901170">
    <property type="term" value="P:naphthalene catabolic process"/>
    <property type="evidence" value="ECO:0007669"/>
    <property type="project" value="UniProtKB-ARBA"/>
</dbReference>
<dbReference type="GO" id="GO:0016832">
    <property type="term" value="F:aldehyde-lyase activity"/>
    <property type="evidence" value="ECO:0007669"/>
    <property type="project" value="UniProtKB-ARBA"/>
</dbReference>
<evidence type="ECO:0000313" key="13">
    <source>
        <dbReference type="Proteomes" id="UP000245396"/>
    </source>
</evidence>
<dbReference type="FunFam" id="3.20.20.70:FF:000190">
    <property type="entry name" value="Trans-o-hydroxybenzylidenepyruvate hydratase-aldolase"/>
    <property type="match status" value="1"/>
</dbReference>
<dbReference type="EMBL" id="QGGG01000019">
    <property type="protein sequence ID" value="PWJ76345.1"/>
    <property type="molecule type" value="Genomic_DNA"/>
</dbReference>
<keyword evidence="2" id="KW-0058">Aromatic hydrocarbons catabolism</keyword>
<feature type="active site" description="Proton donor/acceptor" evidence="11">
    <location>
        <position position="168"/>
    </location>
</feature>
<keyword evidence="4 12" id="KW-0670">Pyruvate</keyword>
<evidence type="ECO:0000256" key="7">
    <source>
        <dbReference type="ARBA" id="ARBA00035695"/>
    </source>
</evidence>
<evidence type="ECO:0000313" key="12">
    <source>
        <dbReference type="EMBL" id="PWJ76345.1"/>
    </source>
</evidence>
<keyword evidence="3 10" id="KW-0456">Lyase</keyword>
<comment type="catalytic activity">
    <reaction evidence="9">
        <text>(3E)-4-(2-hydroxyphenyl)-2-oxobut-3-enoate + H2O = salicylaldehyde + pyruvate</text>
        <dbReference type="Rhea" id="RHEA:27389"/>
        <dbReference type="ChEBI" id="CHEBI:15361"/>
        <dbReference type="ChEBI" id="CHEBI:15377"/>
        <dbReference type="ChEBI" id="CHEBI:16008"/>
        <dbReference type="ChEBI" id="CHEBI:59353"/>
        <dbReference type="EC" id="4.1.2.45"/>
    </reaction>
</comment>
<name>A0A316BT36_PSESE</name>
<evidence type="ECO:0000256" key="8">
    <source>
        <dbReference type="ARBA" id="ARBA00035718"/>
    </source>
</evidence>